<keyword evidence="8 13" id="KW-0333">Golgi apparatus</keyword>
<evidence type="ECO:0000256" key="5">
    <source>
        <dbReference type="ARBA" id="ARBA00022734"/>
    </source>
</evidence>
<evidence type="ECO:0000256" key="1">
    <source>
        <dbReference type="ARBA" id="ARBA00001936"/>
    </source>
</evidence>
<dbReference type="Gene3D" id="2.80.10.50">
    <property type="match status" value="1"/>
</dbReference>
<keyword evidence="11" id="KW-0325">Glycoprotein</keyword>
<keyword evidence="7 13" id="KW-1133">Transmembrane helix</keyword>
<keyword evidence="4 13" id="KW-0812">Transmembrane</keyword>
<evidence type="ECO:0000256" key="9">
    <source>
        <dbReference type="ARBA" id="ARBA00023136"/>
    </source>
</evidence>
<dbReference type="InterPro" id="IPR000772">
    <property type="entry name" value="Ricin_B_lectin"/>
</dbReference>
<proteinExistence type="inferred from homology"/>
<sequence>MRGVLGGLHYLCRGRKKRIWMLLVLTMLIFLCALLISIIYTSILLIRSTFKGMSLSEKESLRDILPDPLRPFILPPDSPHSSNIEPITDEEKTEYKTGLDRYGFNKYKSDRLPWYRPLSDFRDSQCLSQPIPPHSELGVASIVIIFVNEAFSVLMRSLTSITRTTPSDLLREIILVDDASDDPTGELANLTSTLNKYFPSVKLLRHSSRRGLMRARLTGASEATGDVIVFLDSHIECMEGWLEPLLKRIADYPSTIVCPVIDIISWETMELVGTPGTLELQGSFSWSMDFRWRGLSQESKALRTSPTDAIRSEAMAGGLFAIRRKYFFDIGGYDEGMEIWGAENIEMSFRIWMCGGKLEILPCSRVAHIFRERHSSYSFPQGSSETITKNVLRTINVWMGEYKEEYFKRRPYNRNLPYGDISERLALKERLECKSFDWYLNNIATEMLVPGKNVPAIGPIKNRGTSLCIDSEGRTSGDVKMHNCKLDAPNQYFLYTDKNELIWDDDTCLDVSDYKPGTHVTLYNCHGQGGNQLFEFNQISGLIKHQISGNCLSQNSDQALIIEYCDSLSPNEQWEFEKTYF</sequence>
<protein>
    <recommendedName>
        <fullName evidence="13">Polypeptide N-acetylgalactosaminyltransferase</fullName>
        <ecNumber evidence="13">2.4.1.-</ecNumber>
    </recommendedName>
    <alternativeName>
        <fullName evidence="13">Protein-UDP acetylgalactosaminyltransferase</fullName>
    </alternativeName>
</protein>
<dbReference type="EC" id="2.4.1.-" evidence="13"/>
<dbReference type="GO" id="GO:0004653">
    <property type="term" value="F:polypeptide N-acetylgalactosaminyltransferase activity"/>
    <property type="evidence" value="ECO:0007669"/>
    <property type="project" value="TreeGrafter"/>
</dbReference>
<evidence type="ECO:0000256" key="12">
    <source>
        <dbReference type="ARBA" id="ARBA00023211"/>
    </source>
</evidence>
<evidence type="ECO:0000313" key="15">
    <source>
        <dbReference type="EMBL" id="KAI6655756.1"/>
    </source>
</evidence>
<evidence type="ECO:0000256" key="6">
    <source>
        <dbReference type="ARBA" id="ARBA00022968"/>
    </source>
</evidence>
<keyword evidence="5 13" id="KW-0430">Lectin</keyword>
<comment type="caution">
    <text evidence="15">The sequence shown here is derived from an EMBL/GenBank/DDBJ whole genome shotgun (WGS) entry which is preliminary data.</text>
</comment>
<name>A0AAV7K4E2_9METZ</name>
<comment type="cofactor">
    <cofactor evidence="1 13">
        <name>Mn(2+)</name>
        <dbReference type="ChEBI" id="CHEBI:29035"/>
    </cofactor>
</comment>
<dbReference type="PANTHER" id="PTHR11675">
    <property type="entry name" value="N-ACETYLGALACTOSAMINYLTRANSFERASE"/>
    <property type="match status" value="1"/>
</dbReference>
<dbReference type="PANTHER" id="PTHR11675:SF126">
    <property type="entry name" value="RICIN B LECTIN DOMAIN-CONTAINING PROTEIN"/>
    <property type="match status" value="1"/>
</dbReference>
<evidence type="ECO:0000256" key="10">
    <source>
        <dbReference type="ARBA" id="ARBA00023157"/>
    </source>
</evidence>
<accession>A0AAV7K4E2</accession>
<comment type="subcellular location">
    <subcellularLocation>
        <location evidence="2 13">Golgi apparatus membrane</location>
        <topology evidence="2 13">Single-pass type II membrane protein</topology>
    </subcellularLocation>
</comment>
<dbReference type="SUPFAM" id="SSF50370">
    <property type="entry name" value="Ricin B-like lectins"/>
    <property type="match status" value="1"/>
</dbReference>
<dbReference type="GO" id="GO:0030246">
    <property type="term" value="F:carbohydrate binding"/>
    <property type="evidence" value="ECO:0007669"/>
    <property type="project" value="UniProtKB-KW"/>
</dbReference>
<evidence type="ECO:0000256" key="2">
    <source>
        <dbReference type="ARBA" id="ARBA00004323"/>
    </source>
</evidence>
<dbReference type="AlphaFoldDB" id="A0AAV7K4E2"/>
<evidence type="ECO:0000256" key="13">
    <source>
        <dbReference type="RuleBase" id="RU361242"/>
    </source>
</evidence>
<dbReference type="Gene3D" id="3.90.550.10">
    <property type="entry name" value="Spore Coat Polysaccharide Biosynthesis Protein SpsA, Chain A"/>
    <property type="match status" value="1"/>
</dbReference>
<dbReference type="InterPro" id="IPR045885">
    <property type="entry name" value="GalNAc-T"/>
</dbReference>
<dbReference type="EMBL" id="JAKMXF010000177">
    <property type="protein sequence ID" value="KAI6655756.1"/>
    <property type="molecule type" value="Genomic_DNA"/>
</dbReference>
<reference evidence="15 16" key="1">
    <citation type="journal article" date="2023" name="BMC Biol.">
        <title>The compact genome of the sponge Oopsacas minuta (Hexactinellida) is lacking key metazoan core genes.</title>
        <authorList>
            <person name="Santini S."/>
            <person name="Schenkelaars Q."/>
            <person name="Jourda C."/>
            <person name="Duchesne M."/>
            <person name="Belahbib H."/>
            <person name="Rocher C."/>
            <person name="Selva M."/>
            <person name="Riesgo A."/>
            <person name="Vervoort M."/>
            <person name="Leys S.P."/>
            <person name="Kodjabachian L."/>
            <person name="Le Bivic A."/>
            <person name="Borchiellini C."/>
            <person name="Claverie J.M."/>
            <person name="Renard E."/>
        </authorList>
    </citation>
    <scope>NUCLEOTIDE SEQUENCE [LARGE SCALE GENOMIC DNA]</scope>
    <source>
        <strain evidence="15">SPO-2</strain>
    </source>
</reference>
<dbReference type="Proteomes" id="UP001165289">
    <property type="component" value="Unassembled WGS sequence"/>
</dbReference>
<dbReference type="SMART" id="SM00458">
    <property type="entry name" value="RICIN"/>
    <property type="match status" value="1"/>
</dbReference>
<comment type="pathway">
    <text evidence="13">Protein modification; protein glycosylation.</text>
</comment>
<keyword evidence="12 13" id="KW-0464">Manganese</keyword>
<dbReference type="PROSITE" id="PS50231">
    <property type="entry name" value="RICIN_B_LECTIN"/>
    <property type="match status" value="1"/>
</dbReference>
<dbReference type="SUPFAM" id="SSF53448">
    <property type="entry name" value="Nucleotide-diphospho-sugar transferases"/>
    <property type="match status" value="1"/>
</dbReference>
<evidence type="ECO:0000256" key="7">
    <source>
        <dbReference type="ARBA" id="ARBA00022989"/>
    </source>
</evidence>
<dbReference type="CDD" id="cd02510">
    <property type="entry name" value="pp-GalNAc-T"/>
    <property type="match status" value="1"/>
</dbReference>
<dbReference type="Pfam" id="PF00652">
    <property type="entry name" value="Ricin_B_lectin"/>
    <property type="match status" value="1"/>
</dbReference>
<evidence type="ECO:0000256" key="3">
    <source>
        <dbReference type="ARBA" id="ARBA00005680"/>
    </source>
</evidence>
<dbReference type="GO" id="GO:0006493">
    <property type="term" value="P:protein O-linked glycosylation"/>
    <property type="evidence" value="ECO:0007669"/>
    <property type="project" value="TreeGrafter"/>
</dbReference>
<feature type="transmembrane region" description="Helical" evidence="13">
    <location>
        <begin position="20"/>
        <end position="46"/>
    </location>
</feature>
<keyword evidence="6" id="KW-0735">Signal-anchor</keyword>
<evidence type="ECO:0000313" key="16">
    <source>
        <dbReference type="Proteomes" id="UP001165289"/>
    </source>
</evidence>
<evidence type="ECO:0000256" key="8">
    <source>
        <dbReference type="ARBA" id="ARBA00023034"/>
    </source>
</evidence>
<keyword evidence="10 13" id="KW-1015">Disulfide bond</keyword>
<keyword evidence="9 13" id="KW-0472">Membrane</keyword>
<dbReference type="InterPro" id="IPR001173">
    <property type="entry name" value="Glyco_trans_2-like"/>
</dbReference>
<keyword evidence="13" id="KW-0808">Transferase</keyword>
<comment type="similarity">
    <text evidence="3 13">Belongs to the glycosyltransferase 2 family. GalNAc-T subfamily.</text>
</comment>
<dbReference type="Pfam" id="PF00535">
    <property type="entry name" value="Glycos_transf_2"/>
    <property type="match status" value="1"/>
</dbReference>
<dbReference type="InterPro" id="IPR035992">
    <property type="entry name" value="Ricin_B-like_lectins"/>
</dbReference>
<feature type="domain" description="Ricin B lectin" evidence="14">
    <location>
        <begin position="455"/>
        <end position="577"/>
    </location>
</feature>
<dbReference type="GO" id="GO:0000139">
    <property type="term" value="C:Golgi membrane"/>
    <property type="evidence" value="ECO:0007669"/>
    <property type="project" value="UniProtKB-SubCell"/>
</dbReference>
<evidence type="ECO:0000256" key="11">
    <source>
        <dbReference type="ARBA" id="ARBA00023180"/>
    </source>
</evidence>
<dbReference type="InterPro" id="IPR029044">
    <property type="entry name" value="Nucleotide-diphossugar_trans"/>
</dbReference>
<keyword evidence="16" id="KW-1185">Reference proteome</keyword>
<keyword evidence="13" id="KW-0328">Glycosyltransferase</keyword>
<evidence type="ECO:0000256" key="4">
    <source>
        <dbReference type="ARBA" id="ARBA00022692"/>
    </source>
</evidence>
<evidence type="ECO:0000259" key="14">
    <source>
        <dbReference type="SMART" id="SM00458"/>
    </source>
</evidence>
<dbReference type="FunFam" id="3.90.550.10:FF:000053">
    <property type="entry name" value="Polypeptide N-acetylgalactosaminyltransferase"/>
    <property type="match status" value="1"/>
</dbReference>
<organism evidence="15 16">
    <name type="scientific">Oopsacas minuta</name>
    <dbReference type="NCBI Taxonomy" id="111878"/>
    <lineage>
        <taxon>Eukaryota</taxon>
        <taxon>Metazoa</taxon>
        <taxon>Porifera</taxon>
        <taxon>Hexactinellida</taxon>
        <taxon>Hexasterophora</taxon>
        <taxon>Lyssacinosida</taxon>
        <taxon>Leucopsacidae</taxon>
        <taxon>Oopsacas</taxon>
    </lineage>
</organism>
<gene>
    <name evidence="15" type="ORF">LOD99_1898</name>
</gene>